<evidence type="ECO:0000313" key="1">
    <source>
        <dbReference type="EMBL" id="KON93197.1"/>
    </source>
</evidence>
<reference evidence="2 4" key="2">
    <citation type="submission" date="2016-10" db="EMBL/GenBank/DDBJ databases">
        <authorList>
            <person name="de Groot N.N."/>
        </authorList>
    </citation>
    <scope>NUCLEOTIDE SEQUENCE [LARGE SCALE GENOMIC DNA]</scope>
    <source>
        <strain evidence="2 4">DSM 2895</strain>
    </source>
</reference>
<sequence>MNTNLEMGVFMYYKEGMLQSIYPQETDKHGQEQQLHFYRNRNEKALFIKENQERLKVGMENGTKASQASGRTPLKAGSRFCINIEKWKRDTS</sequence>
<evidence type="ECO:0000313" key="4">
    <source>
        <dbReference type="Proteomes" id="UP000182836"/>
    </source>
</evidence>
<proteinExistence type="predicted"/>
<evidence type="ECO:0000313" key="3">
    <source>
        <dbReference type="Proteomes" id="UP000037269"/>
    </source>
</evidence>
<name>A0A0D1WET2_ANEMI</name>
<reference evidence="1 3" key="1">
    <citation type="submission" date="2015-07" db="EMBL/GenBank/DDBJ databases">
        <title>Fjat-14205 dsm 2895.</title>
        <authorList>
            <person name="Liu B."/>
            <person name="Wang J."/>
            <person name="Zhu Y."/>
            <person name="Liu G."/>
            <person name="Chen Q."/>
            <person name="Chen Z."/>
            <person name="Lan J."/>
            <person name="Che J."/>
            <person name="Ge C."/>
            <person name="Shi H."/>
            <person name="Pan Z."/>
            <person name="Liu X."/>
        </authorList>
    </citation>
    <scope>NUCLEOTIDE SEQUENCE [LARGE SCALE GENOMIC DNA]</scope>
    <source>
        <strain evidence="1 3">DSM 2895</strain>
    </source>
</reference>
<accession>A0A0D1WET2</accession>
<dbReference type="GeneID" id="42308666"/>
<dbReference type="PATRIC" id="fig|47500.12.peg.945"/>
<dbReference type="OrthoDB" id="9896652at2"/>
<keyword evidence="3" id="KW-1185">Reference proteome</keyword>
<gene>
    <name evidence="1" type="ORF">AF333_26440</name>
    <name evidence="2" type="ORF">SAMN04487909_12473</name>
</gene>
<dbReference type="AlphaFoldDB" id="A0A0D1WET2"/>
<organism evidence="1 3">
    <name type="scientific">Aneurinibacillus migulanus</name>
    <name type="common">Bacillus migulanus</name>
    <dbReference type="NCBI Taxonomy" id="47500"/>
    <lineage>
        <taxon>Bacteria</taxon>
        <taxon>Bacillati</taxon>
        <taxon>Bacillota</taxon>
        <taxon>Bacilli</taxon>
        <taxon>Bacillales</taxon>
        <taxon>Paenibacillaceae</taxon>
        <taxon>Aneurinibacillus group</taxon>
        <taxon>Aneurinibacillus</taxon>
    </lineage>
</organism>
<dbReference type="EMBL" id="LGUG01000005">
    <property type="protein sequence ID" value="KON93197.1"/>
    <property type="molecule type" value="Genomic_DNA"/>
</dbReference>
<dbReference type="Proteomes" id="UP000182836">
    <property type="component" value="Unassembled WGS sequence"/>
</dbReference>
<evidence type="ECO:0000313" key="2">
    <source>
        <dbReference type="EMBL" id="SDJ67149.1"/>
    </source>
</evidence>
<dbReference type="RefSeq" id="WP_043065309.1">
    <property type="nucleotide sequence ID" value="NZ_BJOA01000080.1"/>
</dbReference>
<dbReference type="EMBL" id="FNED01000024">
    <property type="protein sequence ID" value="SDJ67149.1"/>
    <property type="molecule type" value="Genomic_DNA"/>
</dbReference>
<dbReference type="Proteomes" id="UP000037269">
    <property type="component" value="Unassembled WGS sequence"/>
</dbReference>
<protein>
    <submittedName>
        <fullName evidence="1">Uncharacterized protein</fullName>
    </submittedName>
</protein>